<dbReference type="InterPro" id="IPR003018">
    <property type="entry name" value="GAF"/>
</dbReference>
<dbReference type="EMBL" id="CP012900">
    <property type="protein sequence ID" value="ALJ26950.1"/>
    <property type="molecule type" value="Genomic_DNA"/>
</dbReference>
<gene>
    <name evidence="3" type="ORF">AOT14_05050</name>
</gene>
<dbReference type="InterPro" id="IPR050706">
    <property type="entry name" value="Cyclic-di-GMP_PDE-like"/>
</dbReference>
<dbReference type="Proteomes" id="UP000061010">
    <property type="component" value="Chromosome"/>
</dbReference>
<dbReference type="Pfam" id="PF00990">
    <property type="entry name" value="GGDEF"/>
    <property type="match status" value="1"/>
</dbReference>
<evidence type="ECO:0000259" key="2">
    <source>
        <dbReference type="PROSITE" id="PS50887"/>
    </source>
</evidence>
<dbReference type="PROSITE" id="PS50883">
    <property type="entry name" value="EAL"/>
    <property type="match status" value="1"/>
</dbReference>
<accession>A0A0S1AVZ1</accession>
<dbReference type="SUPFAM" id="SSF141868">
    <property type="entry name" value="EAL domain-like"/>
    <property type="match status" value="1"/>
</dbReference>
<organism evidence="3 4">
    <name type="scientific">Stenotrophomonas acidaminiphila</name>
    <dbReference type="NCBI Taxonomy" id="128780"/>
    <lineage>
        <taxon>Bacteria</taxon>
        <taxon>Pseudomonadati</taxon>
        <taxon>Pseudomonadota</taxon>
        <taxon>Gammaproteobacteria</taxon>
        <taxon>Lysobacterales</taxon>
        <taxon>Lysobacteraceae</taxon>
        <taxon>Stenotrophomonas</taxon>
    </lineage>
</organism>
<dbReference type="InterPro" id="IPR029787">
    <property type="entry name" value="Nucleotide_cyclase"/>
</dbReference>
<name>A0A0S1AVZ1_9GAMM</name>
<dbReference type="Gene3D" id="3.20.20.450">
    <property type="entry name" value="EAL domain"/>
    <property type="match status" value="1"/>
</dbReference>
<dbReference type="SMART" id="SM00052">
    <property type="entry name" value="EAL"/>
    <property type="match status" value="1"/>
</dbReference>
<evidence type="ECO:0000313" key="3">
    <source>
        <dbReference type="EMBL" id="ALJ26950.1"/>
    </source>
</evidence>
<dbReference type="AlphaFoldDB" id="A0A0S1AVZ1"/>
<dbReference type="PATRIC" id="fig|128780.6.peg.513"/>
<dbReference type="SUPFAM" id="SSF55781">
    <property type="entry name" value="GAF domain-like"/>
    <property type="match status" value="1"/>
</dbReference>
<evidence type="ECO:0000259" key="1">
    <source>
        <dbReference type="PROSITE" id="PS50883"/>
    </source>
</evidence>
<reference evidence="3 4" key="1">
    <citation type="journal article" date="2015" name="Genome Announc.">
        <title>Complete Genome Sequencing of Stenotrophomonas acidaminiphila ZAC14D2_NAIMI4_2, a Multidrug-Resistant Strain Isolated from Sediments of a Polluted River in Mexico, Uncovers New Antibiotic Resistance Genes and a Novel Class-II Lasso Peptide Biosynthesis Gene Cluster.</title>
        <authorList>
            <person name="Vinuesa P."/>
            <person name="Ochoa-Sanchez L.E."/>
        </authorList>
    </citation>
    <scope>NUCLEOTIDE SEQUENCE [LARGE SCALE GENOMIC DNA]</scope>
    <source>
        <strain evidence="3 4">ZAC14D2_NAIMI4_2</strain>
    </source>
</reference>
<dbReference type="Gene3D" id="3.30.450.40">
    <property type="match status" value="1"/>
</dbReference>
<dbReference type="Gene3D" id="3.30.70.270">
    <property type="match status" value="1"/>
</dbReference>
<dbReference type="InterPro" id="IPR043128">
    <property type="entry name" value="Rev_trsase/Diguanyl_cyclase"/>
</dbReference>
<dbReference type="OrthoDB" id="197861at2"/>
<dbReference type="CDD" id="cd01948">
    <property type="entry name" value="EAL"/>
    <property type="match status" value="1"/>
</dbReference>
<dbReference type="InterPro" id="IPR001633">
    <property type="entry name" value="EAL_dom"/>
</dbReference>
<sequence length="634" mass="69585">MTGSPVSPETGESDRDNVVLRCERYREAFLLLLNAPFEDLDDSLMRMLAVLATTLDVDRVGLWLFTDAPRGIQCAHQWDREVGGPVVPDVFLAKDYPHYFSAISSELLITVTDTRTDARTSELSQDYLEPLGILSLLDVPVRAFGRYLGVLCHEHRGTTRLWTAEEQHFASGVANQIALAHERHQASKTQRELLWRCTHDEQTQLPNRAYLDGALHAAASENTSGVTLIVTSVDQCSYLLGALDNRTMATVAQQIAEHLLRVAPGDWLVARTAPNEFALLIQDNDPATVAHALHTLAAALKLTVQVGRQRVPLTWSSGYSQRELLASDDVNALISEAQLASVAAHTSGGNCLVQFDSVMRSRLAEQLELEQEMRDGLEAAEFKLFFQPVFKLECGTCVAVEALLRWQHPQRGMIFPDAFLPVALSSGLILELSRFVVREACQSISKLRQGSGLTDLQIAINMSAPEIVVPGTVELLADELTRANVTPDSLTLEITESALMLDLGRAADVLSSIRDSGIKVSLDDFGTAYSSLSWLRQLPIDNVKIDRGFVAGMIDDHRDRAIVEGIAALTRSFGREVIAEGIDTIEQLAALRAIGVEFGQGYLFSRAVPLEEFVPTLLHSCATLFAPPTRTPPV</sequence>
<proteinExistence type="predicted"/>
<dbReference type="Pfam" id="PF00563">
    <property type="entry name" value="EAL"/>
    <property type="match status" value="1"/>
</dbReference>
<dbReference type="InterPro" id="IPR000160">
    <property type="entry name" value="GGDEF_dom"/>
</dbReference>
<dbReference type="InterPro" id="IPR035919">
    <property type="entry name" value="EAL_sf"/>
</dbReference>
<dbReference type="KEGG" id="sacz:AOT14_05050"/>
<dbReference type="SMART" id="SM00065">
    <property type="entry name" value="GAF"/>
    <property type="match status" value="1"/>
</dbReference>
<feature type="domain" description="GGDEF" evidence="2">
    <location>
        <begin position="224"/>
        <end position="357"/>
    </location>
</feature>
<dbReference type="SMART" id="SM00267">
    <property type="entry name" value="GGDEF"/>
    <property type="match status" value="1"/>
</dbReference>
<dbReference type="PANTHER" id="PTHR33121:SF79">
    <property type="entry name" value="CYCLIC DI-GMP PHOSPHODIESTERASE PDED-RELATED"/>
    <property type="match status" value="1"/>
</dbReference>
<evidence type="ECO:0000313" key="4">
    <source>
        <dbReference type="Proteomes" id="UP000061010"/>
    </source>
</evidence>
<dbReference type="SUPFAM" id="SSF55073">
    <property type="entry name" value="Nucleotide cyclase"/>
    <property type="match status" value="1"/>
</dbReference>
<feature type="domain" description="EAL" evidence="1">
    <location>
        <begin position="366"/>
        <end position="621"/>
    </location>
</feature>
<dbReference type="Pfam" id="PF01590">
    <property type="entry name" value="GAF"/>
    <property type="match status" value="1"/>
</dbReference>
<keyword evidence="4" id="KW-1185">Reference proteome</keyword>
<dbReference type="InterPro" id="IPR029016">
    <property type="entry name" value="GAF-like_dom_sf"/>
</dbReference>
<dbReference type="PANTHER" id="PTHR33121">
    <property type="entry name" value="CYCLIC DI-GMP PHOSPHODIESTERASE PDEF"/>
    <property type="match status" value="1"/>
</dbReference>
<dbReference type="GO" id="GO:0071111">
    <property type="term" value="F:cyclic-guanylate-specific phosphodiesterase activity"/>
    <property type="evidence" value="ECO:0007669"/>
    <property type="project" value="InterPro"/>
</dbReference>
<dbReference type="PROSITE" id="PS50887">
    <property type="entry name" value="GGDEF"/>
    <property type="match status" value="1"/>
</dbReference>
<protein>
    <submittedName>
        <fullName evidence="3">Diguanylate cyclase</fullName>
    </submittedName>
</protein>